<dbReference type="KEGG" id="bvz:BRAD3257_1739"/>
<reference evidence="1 2" key="1">
    <citation type="submission" date="2018-03" db="EMBL/GenBank/DDBJ databases">
        <authorList>
            <person name="Gully D."/>
        </authorList>
    </citation>
    <scope>NUCLEOTIDE SEQUENCE [LARGE SCALE GENOMIC DNA]</scope>
    <source>
        <strain evidence="1">ORS3257</strain>
    </source>
</reference>
<protein>
    <submittedName>
        <fullName evidence="1">Uncharacterized protein</fullName>
    </submittedName>
</protein>
<gene>
    <name evidence="1" type="ORF">BRAD3257_1739</name>
</gene>
<proteinExistence type="predicted"/>
<evidence type="ECO:0000313" key="2">
    <source>
        <dbReference type="Proteomes" id="UP000246085"/>
    </source>
</evidence>
<dbReference type="EMBL" id="LS398110">
    <property type="protein sequence ID" value="SPP92856.1"/>
    <property type="molecule type" value="Genomic_DNA"/>
</dbReference>
<dbReference type="AlphaFoldDB" id="A0A2U3PUQ7"/>
<dbReference type="Proteomes" id="UP000246085">
    <property type="component" value="Chromosome BRAD3257"/>
</dbReference>
<evidence type="ECO:0000313" key="1">
    <source>
        <dbReference type="EMBL" id="SPP92856.1"/>
    </source>
</evidence>
<accession>A0A2U3PUQ7</accession>
<sequence length="260" mass="27950">MTRMPVPISRPGLGIGTLSRLPVGEGRFPPVHTGARADDPFFDARIWGAPTIGPTTTLSAPFGWIGLLRHFGRRCAALLGDTEARILLLTLSRETGISVEVERCSAPALAAIHSLAAEVGQAAACIDAETGLLSRSSALEFFQSLNSPRVQPPPPEHLELAMRVGRLSRNARRRLLDDVGILLSGSVPGDRNVPMLKDWNFGFPPGAVVVEIVGAAGANRRLVAEPVVAMDRLRRCVRTTQGLYRLRSDEAVTETISHEG</sequence>
<name>A0A2U3PUQ7_9BRAD</name>
<organism evidence="1 2">
    <name type="scientific">Bradyrhizobium vignae</name>
    <dbReference type="NCBI Taxonomy" id="1549949"/>
    <lineage>
        <taxon>Bacteria</taxon>
        <taxon>Pseudomonadati</taxon>
        <taxon>Pseudomonadota</taxon>
        <taxon>Alphaproteobacteria</taxon>
        <taxon>Hyphomicrobiales</taxon>
        <taxon>Nitrobacteraceae</taxon>
        <taxon>Bradyrhizobium</taxon>
    </lineage>
</organism>